<name>A0ABW4L2Y6_9MICO</name>
<proteinExistence type="predicted"/>
<dbReference type="Proteomes" id="UP001597277">
    <property type="component" value="Unassembled WGS sequence"/>
</dbReference>
<sequence length="285" mass="31278">MRFGIHSMVWVGDWSEASARFAIESTAKAGYDLIELTAMDPSQLDVAMTAELLQEHGLGATASLGLDASTDVSSEDTDIVAAGRRRLFDALHLVRDLGGDILCGVIFSALHKYHQPVTDRGLANSQRVLADLADEAAASGIRLGLEFCNRYETNILNTTEQTLAYIEQVGRENVVAHLDTYHMHIEERNMRDPVLAAAGAGKLGYVHVGESHRGPLGTGNVHWDEFLPALREVDYDGVVTFESFSSEVVHPALSSTLAIWRNLWTDSQALAADARRFLAEHLERH</sequence>
<accession>A0ABW4L2Y6</accession>
<feature type="domain" description="Xylose isomerase-like TIM barrel" evidence="2">
    <location>
        <begin position="25"/>
        <end position="259"/>
    </location>
</feature>
<dbReference type="InterPro" id="IPR013022">
    <property type="entry name" value="Xyl_isomerase-like_TIM-brl"/>
</dbReference>
<dbReference type="Pfam" id="PF01261">
    <property type="entry name" value="AP_endonuc_2"/>
    <property type="match status" value="1"/>
</dbReference>
<dbReference type="InterPro" id="IPR036237">
    <property type="entry name" value="Xyl_isomerase-like_sf"/>
</dbReference>
<dbReference type="EMBL" id="JBHUEE010000003">
    <property type="protein sequence ID" value="MFD1717559.1"/>
    <property type="molecule type" value="Genomic_DNA"/>
</dbReference>
<evidence type="ECO:0000259" key="2">
    <source>
        <dbReference type="Pfam" id="PF01261"/>
    </source>
</evidence>
<evidence type="ECO:0000313" key="3">
    <source>
        <dbReference type="EMBL" id="MFD1717559.1"/>
    </source>
</evidence>
<keyword evidence="3" id="KW-0413">Isomerase</keyword>
<gene>
    <name evidence="3" type="ORF">ACFSE6_06920</name>
</gene>
<dbReference type="GO" id="GO:0016853">
    <property type="term" value="F:isomerase activity"/>
    <property type="evidence" value="ECO:0007669"/>
    <property type="project" value="UniProtKB-KW"/>
</dbReference>
<dbReference type="PANTHER" id="PTHR12110">
    <property type="entry name" value="HYDROXYPYRUVATE ISOMERASE"/>
    <property type="match status" value="1"/>
</dbReference>
<keyword evidence="4" id="KW-1185">Reference proteome</keyword>
<protein>
    <submittedName>
        <fullName evidence="3">Sugar phosphate isomerase/epimerase family protein</fullName>
    </submittedName>
</protein>
<organism evidence="3 4">
    <name type="scientific">Georgenia deserti</name>
    <dbReference type="NCBI Taxonomy" id="2093781"/>
    <lineage>
        <taxon>Bacteria</taxon>
        <taxon>Bacillati</taxon>
        <taxon>Actinomycetota</taxon>
        <taxon>Actinomycetes</taxon>
        <taxon>Micrococcales</taxon>
        <taxon>Bogoriellaceae</taxon>
        <taxon>Georgenia</taxon>
    </lineage>
</organism>
<dbReference type="RefSeq" id="WP_388004096.1">
    <property type="nucleotide sequence ID" value="NZ_JBHUEE010000003.1"/>
</dbReference>
<dbReference type="PANTHER" id="PTHR12110:SF41">
    <property type="entry name" value="INOSOSE DEHYDRATASE"/>
    <property type="match status" value="1"/>
</dbReference>
<reference evidence="4" key="1">
    <citation type="journal article" date="2019" name="Int. J. Syst. Evol. Microbiol.">
        <title>The Global Catalogue of Microorganisms (GCM) 10K type strain sequencing project: providing services to taxonomists for standard genome sequencing and annotation.</title>
        <authorList>
            <consortium name="The Broad Institute Genomics Platform"/>
            <consortium name="The Broad Institute Genome Sequencing Center for Infectious Disease"/>
            <person name="Wu L."/>
            <person name="Ma J."/>
        </authorList>
    </citation>
    <scope>NUCLEOTIDE SEQUENCE [LARGE SCALE GENOMIC DNA]</scope>
    <source>
        <strain evidence="4">JCM 17130</strain>
    </source>
</reference>
<evidence type="ECO:0000313" key="4">
    <source>
        <dbReference type="Proteomes" id="UP001597277"/>
    </source>
</evidence>
<dbReference type="Gene3D" id="3.20.20.150">
    <property type="entry name" value="Divalent-metal-dependent TIM barrel enzymes"/>
    <property type="match status" value="1"/>
</dbReference>
<comment type="caution">
    <text evidence="3">The sequence shown here is derived from an EMBL/GenBank/DDBJ whole genome shotgun (WGS) entry which is preliminary data.</text>
</comment>
<dbReference type="SUPFAM" id="SSF51658">
    <property type="entry name" value="Xylose isomerase-like"/>
    <property type="match status" value="1"/>
</dbReference>
<evidence type="ECO:0000256" key="1">
    <source>
        <dbReference type="ARBA" id="ARBA00023277"/>
    </source>
</evidence>
<keyword evidence="1" id="KW-0119">Carbohydrate metabolism</keyword>
<dbReference type="InterPro" id="IPR050312">
    <property type="entry name" value="IolE/XylAMocC-like"/>
</dbReference>